<protein>
    <submittedName>
        <fullName evidence="1">Uncharacterized protein</fullName>
    </submittedName>
</protein>
<accession>A0A0A9G3E4</accession>
<sequence>MWAVGKCGVSGGCGLLRLN</sequence>
<organism evidence="1">
    <name type="scientific">Arundo donax</name>
    <name type="common">Giant reed</name>
    <name type="synonym">Donax arundinaceus</name>
    <dbReference type="NCBI Taxonomy" id="35708"/>
    <lineage>
        <taxon>Eukaryota</taxon>
        <taxon>Viridiplantae</taxon>
        <taxon>Streptophyta</taxon>
        <taxon>Embryophyta</taxon>
        <taxon>Tracheophyta</taxon>
        <taxon>Spermatophyta</taxon>
        <taxon>Magnoliopsida</taxon>
        <taxon>Liliopsida</taxon>
        <taxon>Poales</taxon>
        <taxon>Poaceae</taxon>
        <taxon>PACMAD clade</taxon>
        <taxon>Arundinoideae</taxon>
        <taxon>Arundineae</taxon>
        <taxon>Arundo</taxon>
    </lineage>
</organism>
<reference evidence="1" key="2">
    <citation type="journal article" date="2015" name="Data Brief">
        <title>Shoot transcriptome of the giant reed, Arundo donax.</title>
        <authorList>
            <person name="Barrero R.A."/>
            <person name="Guerrero F.D."/>
            <person name="Moolhuijzen P."/>
            <person name="Goolsby J.A."/>
            <person name="Tidwell J."/>
            <person name="Bellgard S.E."/>
            <person name="Bellgard M.I."/>
        </authorList>
    </citation>
    <scope>NUCLEOTIDE SEQUENCE</scope>
    <source>
        <tissue evidence="1">Shoot tissue taken approximately 20 cm above the soil surface</tissue>
    </source>
</reference>
<dbReference type="AlphaFoldDB" id="A0A0A9G3E4"/>
<name>A0A0A9G3E4_ARUDO</name>
<dbReference type="EMBL" id="GBRH01182763">
    <property type="protein sequence ID" value="JAE15133.1"/>
    <property type="molecule type" value="Transcribed_RNA"/>
</dbReference>
<reference evidence="1" key="1">
    <citation type="submission" date="2014-09" db="EMBL/GenBank/DDBJ databases">
        <authorList>
            <person name="Magalhaes I.L.F."/>
            <person name="Oliveira U."/>
            <person name="Santos F.R."/>
            <person name="Vidigal T.H.D.A."/>
            <person name="Brescovit A.D."/>
            <person name="Santos A.J."/>
        </authorList>
    </citation>
    <scope>NUCLEOTIDE SEQUENCE</scope>
    <source>
        <tissue evidence="1">Shoot tissue taken approximately 20 cm above the soil surface</tissue>
    </source>
</reference>
<evidence type="ECO:0000313" key="1">
    <source>
        <dbReference type="EMBL" id="JAE15133.1"/>
    </source>
</evidence>
<proteinExistence type="predicted"/>